<evidence type="ECO:0000256" key="1">
    <source>
        <dbReference type="SAM" id="MobiDB-lite"/>
    </source>
</evidence>
<dbReference type="EMBL" id="FNTI01000001">
    <property type="protein sequence ID" value="SEC37968.1"/>
    <property type="molecule type" value="Genomic_DNA"/>
</dbReference>
<accession>A0A1H4S1N0</accession>
<dbReference type="AlphaFoldDB" id="A0A1H4S1N0"/>
<evidence type="ECO:0000313" key="2">
    <source>
        <dbReference type="EMBL" id="SEC37968.1"/>
    </source>
</evidence>
<reference evidence="2 3" key="1">
    <citation type="submission" date="2016-10" db="EMBL/GenBank/DDBJ databases">
        <authorList>
            <person name="de Groot N.N."/>
        </authorList>
    </citation>
    <scope>NUCLEOTIDE SEQUENCE [LARGE SCALE GENOMIC DNA]</scope>
    <source>
        <strain evidence="2 3">GAS522</strain>
    </source>
</reference>
<proteinExistence type="predicted"/>
<feature type="compositionally biased region" description="Polar residues" evidence="1">
    <location>
        <begin position="7"/>
        <end position="21"/>
    </location>
</feature>
<evidence type="ECO:0000313" key="3">
    <source>
        <dbReference type="Proteomes" id="UP000183208"/>
    </source>
</evidence>
<dbReference type="Proteomes" id="UP000183208">
    <property type="component" value="Unassembled WGS sequence"/>
</dbReference>
<organism evidence="2 3">
    <name type="scientific">Bradyrhizobium lablabi</name>
    <dbReference type="NCBI Taxonomy" id="722472"/>
    <lineage>
        <taxon>Bacteria</taxon>
        <taxon>Pseudomonadati</taxon>
        <taxon>Pseudomonadota</taxon>
        <taxon>Alphaproteobacteria</taxon>
        <taxon>Hyphomicrobiales</taxon>
        <taxon>Nitrobacteraceae</taxon>
        <taxon>Bradyrhizobium</taxon>
    </lineage>
</organism>
<sequence length="100" mass="10461">MIEPSSLDRSSTTAGPGSITVQPFMRCKSDSASSRLRSSTSCFGASSGNRSLPYPANGPTESQYSRRAARLAEKRKEEAIPAHDIDSSTGNNMYGGGSGA</sequence>
<feature type="compositionally biased region" description="Basic and acidic residues" evidence="1">
    <location>
        <begin position="70"/>
        <end position="86"/>
    </location>
</feature>
<protein>
    <submittedName>
        <fullName evidence="2">Uncharacterized protein</fullName>
    </submittedName>
</protein>
<feature type="region of interest" description="Disordered" evidence="1">
    <location>
        <begin position="1"/>
        <end position="100"/>
    </location>
</feature>
<name>A0A1H4S1N0_9BRAD</name>
<gene>
    <name evidence="2" type="ORF">SAMN05444171_1269</name>
</gene>
<feature type="compositionally biased region" description="Low complexity" evidence="1">
    <location>
        <begin position="30"/>
        <end position="41"/>
    </location>
</feature>